<proteinExistence type="predicted"/>
<name>L0DQQ2_SINAD</name>
<evidence type="ECO:0000313" key="2">
    <source>
        <dbReference type="EMBL" id="AGA31308.1"/>
    </source>
</evidence>
<keyword evidence="3" id="KW-1185">Reference proteome</keyword>
<dbReference type="KEGG" id="saci:Sinac_7266"/>
<sequence>MKFRIFTAMHATLILAMGTAWSSVMPADVTIDRLIGGTCSAVPCTSTAGPAGHSCVDTTTPGNCPPSTTYTECQADAENNTGNCKVTQKNGKDTNCRDSGSDCIDHKICTCS</sequence>
<dbReference type="RefSeq" id="WP_015250377.1">
    <property type="nucleotide sequence ID" value="NC_019892.1"/>
</dbReference>
<dbReference type="AlphaFoldDB" id="L0DQQ2"/>
<dbReference type="EMBL" id="CP003364">
    <property type="protein sequence ID" value="AGA31308.1"/>
    <property type="molecule type" value="Genomic_DNA"/>
</dbReference>
<dbReference type="STRING" id="886293.Sinac_7266"/>
<feature type="chain" id="PRO_5003940344" description="Secreted protein" evidence="1">
    <location>
        <begin position="23"/>
        <end position="112"/>
    </location>
</feature>
<dbReference type="HOGENOM" id="CLU_2144160_0_0_0"/>
<organism evidence="2 3">
    <name type="scientific">Singulisphaera acidiphila (strain ATCC BAA-1392 / DSM 18658 / VKM B-2454 / MOB10)</name>
    <dbReference type="NCBI Taxonomy" id="886293"/>
    <lineage>
        <taxon>Bacteria</taxon>
        <taxon>Pseudomonadati</taxon>
        <taxon>Planctomycetota</taxon>
        <taxon>Planctomycetia</taxon>
        <taxon>Isosphaerales</taxon>
        <taxon>Isosphaeraceae</taxon>
        <taxon>Singulisphaera</taxon>
    </lineage>
</organism>
<keyword evidence="1" id="KW-0732">Signal</keyword>
<evidence type="ECO:0008006" key="4">
    <source>
        <dbReference type="Google" id="ProtNLM"/>
    </source>
</evidence>
<evidence type="ECO:0000256" key="1">
    <source>
        <dbReference type="SAM" id="SignalP"/>
    </source>
</evidence>
<dbReference type="Proteomes" id="UP000010798">
    <property type="component" value="Chromosome"/>
</dbReference>
<protein>
    <recommendedName>
        <fullName evidence="4">Secreted protein</fullName>
    </recommendedName>
</protein>
<accession>L0DQQ2</accession>
<evidence type="ECO:0000313" key="3">
    <source>
        <dbReference type="Proteomes" id="UP000010798"/>
    </source>
</evidence>
<feature type="signal peptide" evidence="1">
    <location>
        <begin position="1"/>
        <end position="22"/>
    </location>
</feature>
<reference evidence="2 3" key="1">
    <citation type="submission" date="2012-02" db="EMBL/GenBank/DDBJ databases">
        <title>Complete sequence of chromosome of Singulisphaera acidiphila DSM 18658.</title>
        <authorList>
            <consortium name="US DOE Joint Genome Institute (JGI-PGF)"/>
            <person name="Lucas S."/>
            <person name="Copeland A."/>
            <person name="Lapidus A."/>
            <person name="Glavina del Rio T."/>
            <person name="Dalin E."/>
            <person name="Tice H."/>
            <person name="Bruce D."/>
            <person name="Goodwin L."/>
            <person name="Pitluck S."/>
            <person name="Peters L."/>
            <person name="Ovchinnikova G."/>
            <person name="Chertkov O."/>
            <person name="Kyrpides N."/>
            <person name="Mavromatis K."/>
            <person name="Ivanova N."/>
            <person name="Brettin T."/>
            <person name="Detter J.C."/>
            <person name="Han C."/>
            <person name="Larimer F."/>
            <person name="Land M."/>
            <person name="Hauser L."/>
            <person name="Markowitz V."/>
            <person name="Cheng J.-F."/>
            <person name="Hugenholtz P."/>
            <person name="Woyke T."/>
            <person name="Wu D."/>
            <person name="Tindall B."/>
            <person name="Pomrenke H."/>
            <person name="Brambilla E."/>
            <person name="Klenk H.-P."/>
            <person name="Eisen J.A."/>
        </authorList>
    </citation>
    <scope>NUCLEOTIDE SEQUENCE [LARGE SCALE GENOMIC DNA]</scope>
    <source>
        <strain evidence="3">ATCC BAA-1392 / DSM 18658 / VKM B-2454 / MOB10</strain>
    </source>
</reference>
<gene>
    <name evidence="2" type="ordered locus">Sinac_7266</name>
</gene>